<evidence type="ECO:0000313" key="2">
    <source>
        <dbReference type="EMBL" id="MPN45066.1"/>
    </source>
</evidence>
<proteinExistence type="predicted"/>
<organism evidence="2">
    <name type="scientific">bioreactor metagenome</name>
    <dbReference type="NCBI Taxonomy" id="1076179"/>
    <lineage>
        <taxon>unclassified sequences</taxon>
        <taxon>metagenomes</taxon>
        <taxon>ecological metagenomes</taxon>
    </lineage>
</organism>
<sequence>MSIKDEVSSVISIEQKENYVMYDKSYLKFSENLNQPFDIWVYDINGRLIIQKNIVNNDESIPVGFLNKGIYLVRLYINNQYFSQKFMKNESF</sequence>
<dbReference type="InterPro" id="IPR026444">
    <property type="entry name" value="Secre_tail"/>
</dbReference>
<dbReference type="EMBL" id="VSSQ01104680">
    <property type="protein sequence ID" value="MPN45066.1"/>
    <property type="molecule type" value="Genomic_DNA"/>
</dbReference>
<comment type="caution">
    <text evidence="2">The sequence shown here is derived from an EMBL/GenBank/DDBJ whole genome shotgun (WGS) entry which is preliminary data.</text>
</comment>
<protein>
    <recommendedName>
        <fullName evidence="1">Secretion system C-terminal sorting domain-containing protein</fullName>
    </recommendedName>
</protein>
<feature type="domain" description="Secretion system C-terminal sorting" evidence="1">
    <location>
        <begin position="27"/>
        <end position="86"/>
    </location>
</feature>
<gene>
    <name evidence="2" type="ORF">SDC9_192633</name>
</gene>
<reference evidence="2" key="1">
    <citation type="submission" date="2019-08" db="EMBL/GenBank/DDBJ databases">
        <authorList>
            <person name="Kucharzyk K."/>
            <person name="Murdoch R.W."/>
            <person name="Higgins S."/>
            <person name="Loffler F."/>
        </authorList>
    </citation>
    <scope>NUCLEOTIDE SEQUENCE</scope>
</reference>
<dbReference type="NCBIfam" id="TIGR04183">
    <property type="entry name" value="Por_Secre_tail"/>
    <property type="match status" value="1"/>
</dbReference>
<evidence type="ECO:0000259" key="1">
    <source>
        <dbReference type="Pfam" id="PF18962"/>
    </source>
</evidence>
<name>A0A645I2I8_9ZZZZ</name>
<accession>A0A645I2I8</accession>
<dbReference type="AlphaFoldDB" id="A0A645I2I8"/>
<dbReference type="Pfam" id="PF18962">
    <property type="entry name" value="Por_Secre_tail"/>
    <property type="match status" value="1"/>
</dbReference>